<gene>
    <name evidence="2" type="ORF">THAOC_34845</name>
</gene>
<protein>
    <submittedName>
        <fullName evidence="2">Uncharacterized protein</fullName>
    </submittedName>
</protein>
<dbReference type="EMBL" id="AGNL01047730">
    <property type="protein sequence ID" value="EJK46485.1"/>
    <property type="molecule type" value="Genomic_DNA"/>
</dbReference>
<accession>K0R2T1</accession>
<reference evidence="2 3" key="1">
    <citation type="journal article" date="2012" name="Genome Biol.">
        <title>Genome and low-iron response of an oceanic diatom adapted to chronic iron limitation.</title>
        <authorList>
            <person name="Lommer M."/>
            <person name="Specht M."/>
            <person name="Roy A.S."/>
            <person name="Kraemer L."/>
            <person name="Andreson R."/>
            <person name="Gutowska M.A."/>
            <person name="Wolf J."/>
            <person name="Bergner S.V."/>
            <person name="Schilhabel M.B."/>
            <person name="Klostermeier U.C."/>
            <person name="Beiko R.G."/>
            <person name="Rosenstiel P."/>
            <person name="Hippler M."/>
            <person name="Laroche J."/>
        </authorList>
    </citation>
    <scope>NUCLEOTIDE SEQUENCE [LARGE SCALE GENOMIC DNA]</scope>
    <source>
        <strain evidence="2 3">CCMP1005</strain>
    </source>
</reference>
<dbReference type="Gene3D" id="1.10.530.10">
    <property type="match status" value="2"/>
</dbReference>
<feature type="compositionally biased region" description="Low complexity" evidence="1">
    <location>
        <begin position="735"/>
        <end position="749"/>
    </location>
</feature>
<comment type="caution">
    <text evidence="2">The sequence shown here is derived from an EMBL/GenBank/DDBJ whole genome shotgun (WGS) entry which is preliminary data.</text>
</comment>
<dbReference type="eggNOG" id="ENOG502T42N">
    <property type="taxonomic scope" value="Eukaryota"/>
</dbReference>
<feature type="non-terminal residue" evidence="2">
    <location>
        <position position="1"/>
    </location>
</feature>
<dbReference type="PANTHER" id="PTHR21113">
    <property type="entry name" value="AGAP001705-PA"/>
    <property type="match status" value="1"/>
</dbReference>
<feature type="region of interest" description="Disordered" evidence="1">
    <location>
        <begin position="658"/>
        <end position="677"/>
    </location>
</feature>
<evidence type="ECO:0000313" key="2">
    <source>
        <dbReference type="EMBL" id="EJK46485.1"/>
    </source>
</evidence>
<evidence type="ECO:0000313" key="3">
    <source>
        <dbReference type="Proteomes" id="UP000266841"/>
    </source>
</evidence>
<feature type="region of interest" description="Disordered" evidence="1">
    <location>
        <begin position="729"/>
        <end position="756"/>
    </location>
</feature>
<proteinExistence type="predicted"/>
<sequence length="1171" mass="128155">ASAPATARREAKAALGVSFELESVEVLVDCVDMERMAALPSADRARIDGVSSMLQSVFSRLCSGLWLIATLRVDLARYFLSQISNTGPAWRAGRPVGPDGPGLHSRWDRSDGGHTLLNCLVAGCAALGLAAWGVRSAIVPPSLVFTTGRLENGVEARRSDRSGGFPRVIQQSTRFSASERTMRLPYFALLCLLVADHDVDGSRLSKDTDTIDDASSRRKLSTMDDLLGSLDAASSTIDNKLFMYKTPSFQWVPSSVYRYDDFRAGLEVMAKDGVAGKKYYIGENVENGHIYGLVNIAAFLAQSMKETIQYDACDENSWDLVNGKYPLSNACGQLGQSYQDYHCSEEEAHMECEVDPDMEITAVTHAKWYGAPGPLYCGPKTAELPHSGFWDYNYECNKGWADPPQVCDVYEGQKAGRYDQTAPYANTAGRTDVEGCCWWGRGVIQTTGVCNFGKLNYFLGERAANEGRDARYPSVNFCKDPEVICHSSEHKELKWIAGMFYWMESVQPYNSDGWDYRTELIKFVNGGMVGTSFIDGVSGIVNRGCHNPPCGTGPVDGGQERAENFKKVLDAILDDNRTQVGIPSVSDPKPDSQSLSASGFVANPTGSAKWWPDYNPQWTEGKCVNDGTTPSGRPSYDSGEECCLASYGGQSSNACMDAISSPSQATPNPTNQPTALPTVKQGAPTALPTAKQEAPVFEIVNKPGPFLKPESPEIAAPSNLFTAVDETNLDTEENSSSSSLPASASTPMPSRQPLDPSFGASGTLLELLKVLESHQDGIDSKLFLHNDPSRGWVKSSVYHFSDFHAGLIAMATRGVANKRLYIGEENVENGHVYGLVNVAAFIAQSMKETIEYDSCDENNWDFFGNSYPISNACGQLGQNYQNFHCPVGEEHMECEADPAMEATAVTNAKWYGAPGPLYCGPKTTEHPHSGFWDQRYQCNKSWMTPPETCEVYEDQKAGKYDHSTPVKNAAGREDVEGCCWWGRGVIQTTGVCNFGKLNYWLGERAAREGRDALFPTVNFCKDPEIICSSSEHKELKWISGFFFWLESVQQYSKDGWSYTNELINFVNNGMSGTSFINSVSGIVSRGCHNAVSLCGPCGTGPVEGLWERSQNFKRVLDVLFDGSLPDMLLENNPLAPSNDNNTVYIDAGPLALTALGRWYPNYANLFSGEIS</sequence>
<dbReference type="AlphaFoldDB" id="K0R2T1"/>
<name>K0R2T1_THAOC</name>
<feature type="compositionally biased region" description="Polar residues" evidence="1">
    <location>
        <begin position="658"/>
        <end position="675"/>
    </location>
</feature>
<dbReference type="Proteomes" id="UP000266841">
    <property type="component" value="Unassembled WGS sequence"/>
</dbReference>
<dbReference type="PANTHER" id="PTHR21113:SF4">
    <property type="entry name" value="CHITIN-BINDING TYPE-4 DOMAIN-CONTAINING PROTEIN"/>
    <property type="match status" value="1"/>
</dbReference>
<dbReference type="OrthoDB" id="10264900at2759"/>
<evidence type="ECO:0000256" key="1">
    <source>
        <dbReference type="SAM" id="MobiDB-lite"/>
    </source>
</evidence>
<organism evidence="2 3">
    <name type="scientific">Thalassiosira oceanica</name>
    <name type="common">Marine diatom</name>
    <dbReference type="NCBI Taxonomy" id="159749"/>
    <lineage>
        <taxon>Eukaryota</taxon>
        <taxon>Sar</taxon>
        <taxon>Stramenopiles</taxon>
        <taxon>Ochrophyta</taxon>
        <taxon>Bacillariophyta</taxon>
        <taxon>Coscinodiscophyceae</taxon>
        <taxon>Thalassiosirophycidae</taxon>
        <taxon>Thalassiosirales</taxon>
        <taxon>Thalassiosiraceae</taxon>
        <taxon>Thalassiosira</taxon>
    </lineage>
</organism>
<keyword evidence="3" id="KW-1185">Reference proteome</keyword>